<feature type="compositionally biased region" description="Basic residues" evidence="2">
    <location>
        <begin position="486"/>
        <end position="500"/>
    </location>
</feature>
<comment type="caution">
    <text evidence="5">The sequence shown here is derived from an EMBL/GenBank/DDBJ whole genome shotgun (WGS) entry which is preliminary data.</text>
</comment>
<feature type="compositionally biased region" description="Polar residues" evidence="2">
    <location>
        <begin position="256"/>
        <end position="271"/>
    </location>
</feature>
<dbReference type="InterPro" id="IPR003595">
    <property type="entry name" value="Tyr_Pase_cat"/>
</dbReference>
<dbReference type="PROSITE" id="PS00383">
    <property type="entry name" value="TYR_PHOSPHATASE_1"/>
    <property type="match status" value="1"/>
</dbReference>
<reference evidence="5" key="1">
    <citation type="submission" date="2022-10" db="EMBL/GenBank/DDBJ databases">
        <title>Culturing micro-colonial fungi from biological soil crusts in the Mojave desert and describing Neophaeococcomyces mojavensis, and introducing the new genera and species Taxawa tesnikishii.</title>
        <authorList>
            <person name="Kurbessoian T."/>
            <person name="Stajich J.E."/>
        </authorList>
    </citation>
    <scope>NUCLEOTIDE SEQUENCE</scope>
    <source>
        <strain evidence="5">TK_41</strain>
    </source>
</reference>
<dbReference type="InterPro" id="IPR016130">
    <property type="entry name" value="Tyr_Pase_AS"/>
</dbReference>
<dbReference type="Proteomes" id="UP001172673">
    <property type="component" value="Unassembled WGS sequence"/>
</dbReference>
<dbReference type="InterPro" id="IPR000242">
    <property type="entry name" value="PTP_cat"/>
</dbReference>
<evidence type="ECO:0000259" key="4">
    <source>
        <dbReference type="PROSITE" id="PS50056"/>
    </source>
</evidence>
<dbReference type="GO" id="GO:0004725">
    <property type="term" value="F:protein tyrosine phosphatase activity"/>
    <property type="evidence" value="ECO:0007669"/>
    <property type="project" value="UniProtKB-EC"/>
</dbReference>
<evidence type="ECO:0000313" key="6">
    <source>
        <dbReference type="Proteomes" id="UP001172673"/>
    </source>
</evidence>
<evidence type="ECO:0000256" key="2">
    <source>
        <dbReference type="SAM" id="MobiDB-lite"/>
    </source>
</evidence>
<feature type="region of interest" description="Disordered" evidence="2">
    <location>
        <begin position="226"/>
        <end position="287"/>
    </location>
</feature>
<accession>A0AA38WW96</accession>
<feature type="region of interest" description="Disordered" evidence="2">
    <location>
        <begin position="1"/>
        <end position="54"/>
    </location>
</feature>
<feature type="region of interest" description="Disordered" evidence="2">
    <location>
        <begin position="486"/>
        <end position="584"/>
    </location>
</feature>
<dbReference type="SMART" id="SM00404">
    <property type="entry name" value="PTPc_motif"/>
    <property type="match status" value="1"/>
</dbReference>
<evidence type="ECO:0000256" key="1">
    <source>
        <dbReference type="ARBA" id="ARBA00009649"/>
    </source>
</evidence>
<name>A0AA38WW96_9EURO</name>
<dbReference type="EMBL" id="JAPDRK010000027">
    <property type="protein sequence ID" value="KAJ9602294.1"/>
    <property type="molecule type" value="Genomic_DNA"/>
</dbReference>
<dbReference type="PANTHER" id="PTHR19134">
    <property type="entry name" value="RECEPTOR-TYPE TYROSINE-PROTEIN PHOSPHATASE"/>
    <property type="match status" value="1"/>
</dbReference>
<comment type="similarity">
    <text evidence="1">Belongs to the protein-tyrosine phosphatase family. Non-receptor class subfamily.</text>
</comment>
<dbReference type="PRINTS" id="PR00700">
    <property type="entry name" value="PRTYPHPHTASE"/>
</dbReference>
<dbReference type="EC" id="3.1.3.48" evidence="5"/>
<dbReference type="InterPro" id="IPR029021">
    <property type="entry name" value="Prot-tyrosine_phosphatase-like"/>
</dbReference>
<feature type="region of interest" description="Disordered" evidence="2">
    <location>
        <begin position="140"/>
        <end position="162"/>
    </location>
</feature>
<dbReference type="PROSITE" id="PS50055">
    <property type="entry name" value="TYR_PHOSPHATASE_PTP"/>
    <property type="match status" value="1"/>
</dbReference>
<sequence>MPSLNLGTPPQGPFKRQRSPGPSANSSRPASSGQASFRASTSGPDDSARQVHVKIPPYLNKTKAKIASAFQEIEWKQRFRLQHALQNPQTSPFRIERSPTVFSRNRYGNVQPWHTSRIKLKTPIGGSDYVNASPIVLRSRAKKSRSGTPAPAPASESTSSAIQVESRYIATQGPKEGQYSHFWHMVMQETPGDVGVIIMLTQHIEGHKEKCAKYYPVDMENPILVLPAHEDGDDDGEPGPTDDGDPFLDSPKGSADTDSVGTDSQPSQASEAPSEEGKPQEPDPSEWVTLLSSSYDSRTGCEVRKLRLTIGNEEKTIYHYYFGGWPDFAKPEAEDRAALLELTRVSKEVAGAAPRIVHCSAGVGRTGTWIALDYLLQELDAGRLVESSPSRSPTPTPPNEARTTGSSTWGRNGPPKTTTPEPKDDEDFIFETVNNLREQRMMMVMNELQYSFIYEVLKEAFIEKYAEKETGPVVIEVQEPSPKVARKKSPHFFGRKHKGTRVGAVKSDEDTVSEGRESEAETEVMGEERGDVDMDDETDEGPGPAEDSAAAVVEEDPYAAVAPETIRKGQKKQDRVEIHDHEAK</sequence>
<keyword evidence="5" id="KW-0378">Hydrolase</keyword>
<dbReference type="PROSITE" id="PS50056">
    <property type="entry name" value="TYR_PHOSPHATASE_2"/>
    <property type="match status" value="1"/>
</dbReference>
<keyword evidence="6" id="KW-1185">Reference proteome</keyword>
<dbReference type="Pfam" id="PF00102">
    <property type="entry name" value="Y_phosphatase"/>
    <property type="match status" value="3"/>
</dbReference>
<feature type="compositionally biased region" description="Basic and acidic residues" evidence="2">
    <location>
        <begin position="506"/>
        <end position="519"/>
    </location>
</feature>
<gene>
    <name evidence="5" type="primary">PTP1</name>
    <name evidence="5" type="ORF">H2200_013149</name>
</gene>
<feature type="compositionally biased region" description="Basic and acidic residues" evidence="2">
    <location>
        <begin position="565"/>
        <end position="584"/>
    </location>
</feature>
<feature type="compositionally biased region" description="Acidic residues" evidence="2">
    <location>
        <begin position="231"/>
        <end position="246"/>
    </location>
</feature>
<feature type="domain" description="Tyrosine specific protein phosphatases" evidence="4">
    <location>
        <begin position="337"/>
        <end position="451"/>
    </location>
</feature>
<feature type="compositionally biased region" description="Polar residues" evidence="2">
    <location>
        <begin position="401"/>
        <end position="410"/>
    </location>
</feature>
<dbReference type="SUPFAM" id="SSF52799">
    <property type="entry name" value="(Phosphotyrosine protein) phosphatases II"/>
    <property type="match status" value="1"/>
</dbReference>
<organism evidence="5 6">
    <name type="scientific">Cladophialophora chaetospira</name>
    <dbReference type="NCBI Taxonomy" id="386627"/>
    <lineage>
        <taxon>Eukaryota</taxon>
        <taxon>Fungi</taxon>
        <taxon>Dikarya</taxon>
        <taxon>Ascomycota</taxon>
        <taxon>Pezizomycotina</taxon>
        <taxon>Eurotiomycetes</taxon>
        <taxon>Chaetothyriomycetidae</taxon>
        <taxon>Chaetothyriales</taxon>
        <taxon>Herpotrichiellaceae</taxon>
        <taxon>Cladophialophora</taxon>
    </lineage>
</organism>
<feature type="domain" description="Tyrosine-protein phosphatase" evidence="3">
    <location>
        <begin position="66"/>
        <end position="460"/>
    </location>
</feature>
<evidence type="ECO:0000259" key="3">
    <source>
        <dbReference type="PROSITE" id="PS50055"/>
    </source>
</evidence>
<dbReference type="PANTHER" id="PTHR19134:SF449">
    <property type="entry name" value="TYROSINE-PROTEIN PHOSPHATASE 1"/>
    <property type="match status" value="1"/>
</dbReference>
<feature type="compositionally biased region" description="Polar residues" evidence="2">
    <location>
        <begin position="20"/>
        <end position="44"/>
    </location>
</feature>
<dbReference type="SMART" id="SM00194">
    <property type="entry name" value="PTPc"/>
    <property type="match status" value="1"/>
</dbReference>
<dbReference type="AlphaFoldDB" id="A0AA38WW96"/>
<dbReference type="InterPro" id="IPR000387">
    <property type="entry name" value="Tyr_Pase_dom"/>
</dbReference>
<proteinExistence type="inferred from homology"/>
<dbReference type="InterPro" id="IPR050348">
    <property type="entry name" value="Protein-Tyr_Phosphatase"/>
</dbReference>
<protein>
    <submittedName>
        <fullName evidence="5">Tyrosine protein phosphatase 1</fullName>
        <ecNumber evidence="5">3.1.3.48</ecNumber>
    </submittedName>
</protein>
<evidence type="ECO:0000313" key="5">
    <source>
        <dbReference type="EMBL" id="KAJ9602294.1"/>
    </source>
</evidence>
<feature type="region of interest" description="Disordered" evidence="2">
    <location>
        <begin position="385"/>
        <end position="426"/>
    </location>
</feature>
<dbReference type="Gene3D" id="3.90.190.10">
    <property type="entry name" value="Protein tyrosine phosphatase superfamily"/>
    <property type="match status" value="1"/>
</dbReference>